<dbReference type="Proteomes" id="UP000033881">
    <property type="component" value="Unassembled WGS sequence"/>
</dbReference>
<evidence type="ECO:0000313" key="2">
    <source>
        <dbReference type="EMBL" id="KKQ99880.1"/>
    </source>
</evidence>
<accession>A0A0G0MHN3</accession>
<feature type="transmembrane region" description="Helical" evidence="1">
    <location>
        <begin position="12"/>
        <end position="31"/>
    </location>
</feature>
<dbReference type="AlphaFoldDB" id="A0A0G0MHN3"/>
<keyword evidence="1" id="KW-1133">Transmembrane helix</keyword>
<dbReference type="EMBL" id="LBWB01000022">
    <property type="protein sequence ID" value="KKQ99880.1"/>
    <property type="molecule type" value="Genomic_DNA"/>
</dbReference>
<organism evidence="2 3">
    <name type="scientific">Candidatus Woesebacteria bacterium GW2011_GWB1_39_12</name>
    <dbReference type="NCBI Taxonomy" id="1618574"/>
    <lineage>
        <taxon>Bacteria</taxon>
        <taxon>Candidatus Woeseibacteriota</taxon>
    </lineage>
</organism>
<proteinExistence type="predicted"/>
<comment type="caution">
    <text evidence="2">The sequence shown here is derived from an EMBL/GenBank/DDBJ whole genome shotgun (WGS) entry which is preliminary data.</text>
</comment>
<gene>
    <name evidence="2" type="ORF">UT24_C0022G0001</name>
</gene>
<keyword evidence="1" id="KW-0812">Transmembrane</keyword>
<evidence type="ECO:0000313" key="3">
    <source>
        <dbReference type="Proteomes" id="UP000033881"/>
    </source>
</evidence>
<sequence length="133" mass="15427">MESQRTISDELLGVVVVVVCGVVLKLASEWADKNLCRRNRRSEKLVIERVAKEEEIVRSTWHSYPNGNTHPIVLPEEVYHRENWIICKDKQVFFVPNDVRHFLLTLKEGDEVLITSSQPVGKKYRIVEDIRSA</sequence>
<keyword evidence="1" id="KW-0472">Membrane</keyword>
<evidence type="ECO:0000256" key="1">
    <source>
        <dbReference type="SAM" id="Phobius"/>
    </source>
</evidence>
<reference evidence="2 3" key="1">
    <citation type="journal article" date="2015" name="Nature">
        <title>rRNA introns, odd ribosomes, and small enigmatic genomes across a large radiation of phyla.</title>
        <authorList>
            <person name="Brown C.T."/>
            <person name="Hug L.A."/>
            <person name="Thomas B.C."/>
            <person name="Sharon I."/>
            <person name="Castelle C.J."/>
            <person name="Singh A."/>
            <person name="Wilkins M.J."/>
            <person name="Williams K.H."/>
            <person name="Banfield J.F."/>
        </authorList>
    </citation>
    <scope>NUCLEOTIDE SEQUENCE [LARGE SCALE GENOMIC DNA]</scope>
</reference>
<name>A0A0G0MHN3_9BACT</name>
<protein>
    <submittedName>
        <fullName evidence="2">Uncharacterized protein</fullName>
    </submittedName>
</protein>